<feature type="transmembrane region" description="Helical" evidence="1">
    <location>
        <begin position="230"/>
        <end position="250"/>
    </location>
</feature>
<feature type="transmembrane region" description="Helical" evidence="1">
    <location>
        <begin position="12"/>
        <end position="33"/>
    </location>
</feature>
<comment type="caution">
    <text evidence="2">The sequence shown here is derived from an EMBL/GenBank/DDBJ whole genome shotgun (WGS) entry which is preliminary data.</text>
</comment>
<keyword evidence="1" id="KW-0472">Membrane</keyword>
<feature type="transmembrane region" description="Helical" evidence="1">
    <location>
        <begin position="155"/>
        <end position="177"/>
    </location>
</feature>
<proteinExistence type="predicted"/>
<dbReference type="Proteomes" id="UP000294192">
    <property type="component" value="Unassembled WGS sequence"/>
</dbReference>
<sequence length="397" mass="45616">MKSRSSNLFVKNIAFNTITFLIMLVIFTTYSFFGYKSISITKFEHYSLTISATLIFQVIITVIILNVFGMGKYSYRLTLNLFFLILWSTTFILLYFVKPNIFLIVDNIIWSLCIIIYCLFMIFVSGVKLRSLLFIIPLIFLPYTSFLISKFEHGYIYFSAIIIILLLISSFLNSSFINKISNFGLEEIKNSIYSHKKINPNVWISIFFIINIGLQYITAINILGYIKINWLELWVVITGGLLMLLLGILVKMNKINSSIFEITSGIIMLITLGISTLFLNHNKFVDRSSDLFFVVILILIFIIVNIIFASNSGFNTMSYIVFLISLSIMATSQFVITYVISSKNFNIFASNFLSVDMFSILIFSFCLGINIIFNIIILLKSSNNINNFVKRKVKNNE</sequence>
<feature type="transmembrane region" description="Helical" evidence="1">
    <location>
        <begin position="131"/>
        <end position="149"/>
    </location>
</feature>
<name>A0A4R0XMD5_9MOLU</name>
<evidence type="ECO:0000313" key="3">
    <source>
        <dbReference type="Proteomes" id="UP000294192"/>
    </source>
</evidence>
<protein>
    <submittedName>
        <fullName evidence="2">Uncharacterized protein</fullName>
    </submittedName>
</protein>
<feature type="transmembrane region" description="Helical" evidence="1">
    <location>
        <begin position="320"/>
        <end position="340"/>
    </location>
</feature>
<dbReference type="AlphaFoldDB" id="A0A4R0XMD5"/>
<evidence type="ECO:0000256" key="1">
    <source>
        <dbReference type="SAM" id="Phobius"/>
    </source>
</evidence>
<keyword evidence="1" id="KW-1133">Transmembrane helix</keyword>
<evidence type="ECO:0000313" key="2">
    <source>
        <dbReference type="EMBL" id="TCG11697.1"/>
    </source>
</evidence>
<feature type="transmembrane region" description="Helical" evidence="1">
    <location>
        <begin position="45"/>
        <end position="65"/>
    </location>
</feature>
<feature type="transmembrane region" description="Helical" evidence="1">
    <location>
        <begin position="103"/>
        <end position="124"/>
    </location>
</feature>
<accession>A0A4R0XMD5</accession>
<reference evidence="2 3" key="1">
    <citation type="submission" date="2018-02" db="EMBL/GenBank/DDBJ databases">
        <title>Mycoplasma marinum and Mycoplasma todarodis sp. nov., moderately halophilic and psychrotolerant mycoplasmas isolated from cephalopods.</title>
        <authorList>
            <person name="Viver T."/>
        </authorList>
    </citation>
    <scope>NUCLEOTIDE SEQUENCE [LARGE SCALE GENOMIC DNA]</scope>
    <source>
        <strain evidence="2 3">PE</strain>
    </source>
</reference>
<feature type="transmembrane region" description="Helical" evidence="1">
    <location>
        <begin position="291"/>
        <end position="308"/>
    </location>
</feature>
<feature type="transmembrane region" description="Helical" evidence="1">
    <location>
        <begin position="360"/>
        <end position="379"/>
    </location>
</feature>
<keyword evidence="1" id="KW-0812">Transmembrane</keyword>
<dbReference type="EMBL" id="PSZO01000003">
    <property type="protein sequence ID" value="TCG11697.1"/>
    <property type="molecule type" value="Genomic_DNA"/>
</dbReference>
<feature type="transmembrane region" description="Helical" evidence="1">
    <location>
        <begin position="262"/>
        <end position="279"/>
    </location>
</feature>
<organism evidence="2 3">
    <name type="scientific">Mycoplasma marinum</name>
    <dbReference type="NCBI Taxonomy" id="1937190"/>
    <lineage>
        <taxon>Bacteria</taxon>
        <taxon>Bacillati</taxon>
        <taxon>Mycoplasmatota</taxon>
        <taxon>Mollicutes</taxon>
        <taxon>Mycoplasmataceae</taxon>
        <taxon>Mycoplasma</taxon>
    </lineage>
</organism>
<keyword evidence="3" id="KW-1185">Reference proteome</keyword>
<feature type="transmembrane region" description="Helical" evidence="1">
    <location>
        <begin position="77"/>
        <end position="97"/>
    </location>
</feature>
<gene>
    <name evidence="2" type="ORF">C4B24_00900</name>
</gene>
<feature type="transmembrane region" description="Helical" evidence="1">
    <location>
        <begin position="198"/>
        <end position="218"/>
    </location>
</feature>